<organism evidence="1 2">
    <name type="scientific">Streptomyces citrinus</name>
    <dbReference type="NCBI Taxonomy" id="3118173"/>
    <lineage>
        <taxon>Bacteria</taxon>
        <taxon>Bacillati</taxon>
        <taxon>Actinomycetota</taxon>
        <taxon>Actinomycetes</taxon>
        <taxon>Kitasatosporales</taxon>
        <taxon>Streptomycetaceae</taxon>
        <taxon>Streptomyces</taxon>
    </lineage>
</organism>
<proteinExistence type="predicted"/>
<evidence type="ECO:0000313" key="2">
    <source>
        <dbReference type="Proteomes" id="UP001432251"/>
    </source>
</evidence>
<name>A0ACD5A7H0_9ACTN</name>
<reference evidence="1" key="1">
    <citation type="journal article" date="2025" name="Int. J. Syst. Evol. Microbiol.">
        <title>Streptomyces citrinus sp. nov., with yellow diffusible pigment.</title>
        <authorList>
            <person name="He Y."/>
            <person name="Yang E."/>
            <person name="Xu J."/>
            <person name="Sun Y."/>
            <person name="Sun L."/>
        </authorList>
    </citation>
    <scope>NUCLEOTIDE SEQUENCE</scope>
    <source>
        <strain evidence="1">Q6</strain>
    </source>
</reference>
<accession>A0ACD5A7H0</accession>
<protein>
    <submittedName>
        <fullName evidence="1">DUF6314 family protein</fullName>
    </submittedName>
</protein>
<gene>
    <name evidence="1" type="ORF">V2W30_07285</name>
</gene>
<evidence type="ECO:0000313" key="1">
    <source>
        <dbReference type="EMBL" id="WWQ63167.1"/>
    </source>
</evidence>
<sequence length="165" mass="18412">MRGELWPVSDVLAFLAGRWQVERTVRDLADDVTATFTGTTDFTDLDDGDAGGGLLHFESGVFAWRGTSRPAERTLRYLPDPSGETPGTAVVHFSDGRFFHGLDLRTGHHVADHPCSADLYRGEFTVYDADRWRTVWRVKGPAKDLVLTTDYRRAADSTGRDGRRP</sequence>
<dbReference type="Proteomes" id="UP001432251">
    <property type="component" value="Chromosome"/>
</dbReference>
<keyword evidence="2" id="KW-1185">Reference proteome</keyword>
<dbReference type="EMBL" id="CP146022">
    <property type="protein sequence ID" value="WWQ63167.1"/>
    <property type="molecule type" value="Genomic_DNA"/>
</dbReference>